<evidence type="ECO:0000256" key="2">
    <source>
        <dbReference type="ARBA" id="ARBA00006416"/>
    </source>
</evidence>
<dbReference type="STRING" id="7266.A0A3B0JIQ6"/>
<dbReference type="Proteomes" id="UP000268350">
    <property type="component" value="Unassembled WGS sequence"/>
</dbReference>
<keyword evidence="8" id="KW-0472">Membrane</keyword>
<keyword evidence="3 9" id="KW-0813">Transport</keyword>
<keyword evidence="5 9" id="KW-0999">Mitochondrion inner membrane</keyword>
<accession>A0A3B0JIQ6</accession>
<proteinExistence type="inferred from homology"/>
<comment type="function">
    <text evidence="9">Mediates the uptake of pyruvate into mitochondria.</text>
</comment>
<keyword evidence="11" id="KW-1185">Reference proteome</keyword>
<gene>
    <name evidence="10" type="ORF">DGUA_6G014087</name>
</gene>
<evidence type="ECO:0000256" key="3">
    <source>
        <dbReference type="ARBA" id="ARBA00022448"/>
    </source>
</evidence>
<dbReference type="EMBL" id="OUUW01000006">
    <property type="protein sequence ID" value="SPP82257.1"/>
    <property type="molecule type" value="Genomic_DNA"/>
</dbReference>
<evidence type="ECO:0000313" key="11">
    <source>
        <dbReference type="Proteomes" id="UP000268350"/>
    </source>
</evidence>
<comment type="subcellular location">
    <subcellularLocation>
        <location evidence="1 9">Mitochondrion inner membrane</location>
        <topology evidence="1 9">Multi-pass membrane protein</topology>
    </subcellularLocation>
</comment>
<dbReference type="GO" id="GO:0006850">
    <property type="term" value="P:pyruvate import into mitochondria"/>
    <property type="evidence" value="ECO:0007669"/>
    <property type="project" value="InterPro"/>
</dbReference>
<evidence type="ECO:0000256" key="7">
    <source>
        <dbReference type="ARBA" id="ARBA00023128"/>
    </source>
</evidence>
<keyword evidence="4" id="KW-0812">Transmembrane</keyword>
<dbReference type="GO" id="GO:0005743">
    <property type="term" value="C:mitochondrial inner membrane"/>
    <property type="evidence" value="ECO:0007669"/>
    <property type="project" value="UniProtKB-SubCell"/>
</dbReference>
<comment type="similarity">
    <text evidence="2 9">Belongs to the mitochondrial pyruvate carrier (MPC) (TC 2.A.105) family.</text>
</comment>
<protein>
    <recommendedName>
        <fullName evidence="9">Mitochondrial pyruvate carrier</fullName>
    </recommendedName>
</protein>
<dbReference type="OMA" id="VYQHPRS"/>
<organism evidence="10 11">
    <name type="scientific">Drosophila guanche</name>
    <name type="common">Fruit fly</name>
    <dbReference type="NCBI Taxonomy" id="7266"/>
    <lineage>
        <taxon>Eukaryota</taxon>
        <taxon>Metazoa</taxon>
        <taxon>Ecdysozoa</taxon>
        <taxon>Arthropoda</taxon>
        <taxon>Hexapoda</taxon>
        <taxon>Insecta</taxon>
        <taxon>Pterygota</taxon>
        <taxon>Neoptera</taxon>
        <taxon>Endopterygota</taxon>
        <taxon>Diptera</taxon>
        <taxon>Brachycera</taxon>
        <taxon>Muscomorpha</taxon>
        <taxon>Ephydroidea</taxon>
        <taxon>Drosophilidae</taxon>
        <taxon>Drosophila</taxon>
        <taxon>Sophophora</taxon>
    </lineage>
</organism>
<evidence type="ECO:0000256" key="1">
    <source>
        <dbReference type="ARBA" id="ARBA00004448"/>
    </source>
</evidence>
<evidence type="ECO:0000256" key="9">
    <source>
        <dbReference type="RuleBase" id="RU363100"/>
    </source>
</evidence>
<name>A0A3B0JIQ6_DROGU</name>
<dbReference type="OrthoDB" id="869189at2759"/>
<keyword evidence="10" id="KW-0670">Pyruvate</keyword>
<dbReference type="Pfam" id="PF03650">
    <property type="entry name" value="MPC"/>
    <property type="match status" value="1"/>
</dbReference>
<evidence type="ECO:0000256" key="8">
    <source>
        <dbReference type="ARBA" id="ARBA00023136"/>
    </source>
</evidence>
<dbReference type="InterPro" id="IPR005336">
    <property type="entry name" value="MPC"/>
</dbReference>
<evidence type="ECO:0000313" key="10">
    <source>
        <dbReference type="EMBL" id="SPP82257.1"/>
    </source>
</evidence>
<evidence type="ECO:0000256" key="5">
    <source>
        <dbReference type="ARBA" id="ARBA00022792"/>
    </source>
</evidence>
<reference evidence="11" key="1">
    <citation type="submission" date="2018-01" db="EMBL/GenBank/DDBJ databases">
        <authorList>
            <person name="Alioto T."/>
            <person name="Alioto T."/>
        </authorList>
    </citation>
    <scope>NUCLEOTIDE SEQUENCE [LARGE SCALE GENOMIC DNA]</scope>
</reference>
<evidence type="ECO:0000256" key="6">
    <source>
        <dbReference type="ARBA" id="ARBA00022989"/>
    </source>
</evidence>
<keyword evidence="6" id="KW-1133">Transmembrane helix</keyword>
<dbReference type="AlphaFoldDB" id="A0A3B0JIQ6"/>
<keyword evidence="7 9" id="KW-0496">Mitochondrion</keyword>
<dbReference type="PANTHER" id="PTHR14154">
    <property type="entry name" value="UPF0041 BRAIN PROTEIN 44-RELATED"/>
    <property type="match status" value="1"/>
</dbReference>
<sequence length="140" mass="15829">MSKGTGPLSKLYNVIILSVDKFVPKSAQPLWQSPAGPRTVFFWAPLFKWGLVAAGLGDTLSRPAQNISLNQCGSLAVTGLIWSRYSVVIIPKNYSLLAVNIAVFFIQSFLVVKHLRWRNEKTKNMVYKHPYYPIWSGDDW</sequence>
<evidence type="ECO:0000256" key="4">
    <source>
        <dbReference type="ARBA" id="ARBA00022692"/>
    </source>
</evidence>